<proteinExistence type="predicted"/>
<feature type="region of interest" description="Disordered" evidence="1">
    <location>
        <begin position="1"/>
        <end position="182"/>
    </location>
</feature>
<sequence>MLPSLHMADQGLGWPESTTDDRMKGGPPYSGRWRRWPRAGRRGMRPPRRMPHRPGHNVQLQTRPPLSRCSKAEASSSREDGAAQPRAGKKEEGERGIGGLPPTSPFMADQEPRWPDPTTEDRTEGRTAACGRRGGGWVAAAPPVAPNRNRSSDPTPGAAPSGSSRSDLEGDGSGRRSSCRDGVSVVLRTCTKFSARPSSLWH</sequence>
<keyword evidence="3" id="KW-1185">Reference proteome</keyword>
<dbReference type="Gramene" id="PUZ54802">
    <property type="protein sequence ID" value="PUZ54802"/>
    <property type="gene ID" value="GQ55_5G160000"/>
</dbReference>
<dbReference type="EMBL" id="CM009753">
    <property type="protein sequence ID" value="PUZ54802.1"/>
    <property type="molecule type" value="Genomic_DNA"/>
</dbReference>
<feature type="compositionally biased region" description="Basic and acidic residues" evidence="1">
    <location>
        <begin position="110"/>
        <end position="125"/>
    </location>
</feature>
<gene>
    <name evidence="2" type="ORF">GQ55_5G160000</name>
</gene>
<accession>A0A2T7DGU8</accession>
<evidence type="ECO:0000256" key="1">
    <source>
        <dbReference type="SAM" id="MobiDB-lite"/>
    </source>
</evidence>
<dbReference type="Proteomes" id="UP000244336">
    <property type="component" value="Chromosome 5"/>
</dbReference>
<reference evidence="2 3" key="1">
    <citation type="submission" date="2018-04" db="EMBL/GenBank/DDBJ databases">
        <title>WGS assembly of Panicum hallii var. hallii HAL2.</title>
        <authorList>
            <person name="Lovell J."/>
            <person name="Jenkins J."/>
            <person name="Lowry D."/>
            <person name="Mamidi S."/>
            <person name="Sreedasyam A."/>
            <person name="Weng X."/>
            <person name="Barry K."/>
            <person name="Bonette J."/>
            <person name="Campitelli B."/>
            <person name="Daum C."/>
            <person name="Gordon S."/>
            <person name="Gould B."/>
            <person name="Lipzen A."/>
            <person name="MacQueen A."/>
            <person name="Palacio-Mejia J."/>
            <person name="Plott C."/>
            <person name="Shakirov E."/>
            <person name="Shu S."/>
            <person name="Yoshinaga Y."/>
            <person name="Zane M."/>
            <person name="Rokhsar D."/>
            <person name="Grimwood J."/>
            <person name="Schmutz J."/>
            <person name="Juenger T."/>
        </authorList>
    </citation>
    <scope>NUCLEOTIDE SEQUENCE [LARGE SCALE GENOMIC DNA]</scope>
    <source>
        <strain evidence="3">cv. HAL2</strain>
    </source>
</reference>
<evidence type="ECO:0000313" key="2">
    <source>
        <dbReference type="EMBL" id="PUZ54802.1"/>
    </source>
</evidence>
<protein>
    <submittedName>
        <fullName evidence="2">Uncharacterized protein</fullName>
    </submittedName>
</protein>
<dbReference type="AlphaFoldDB" id="A0A2T7DGU8"/>
<feature type="compositionally biased region" description="Low complexity" evidence="1">
    <location>
        <begin position="138"/>
        <end position="149"/>
    </location>
</feature>
<evidence type="ECO:0000313" key="3">
    <source>
        <dbReference type="Proteomes" id="UP000244336"/>
    </source>
</evidence>
<name>A0A2T7DGU8_9POAL</name>
<organism evidence="2 3">
    <name type="scientific">Panicum hallii var. hallii</name>
    <dbReference type="NCBI Taxonomy" id="1504633"/>
    <lineage>
        <taxon>Eukaryota</taxon>
        <taxon>Viridiplantae</taxon>
        <taxon>Streptophyta</taxon>
        <taxon>Embryophyta</taxon>
        <taxon>Tracheophyta</taxon>
        <taxon>Spermatophyta</taxon>
        <taxon>Magnoliopsida</taxon>
        <taxon>Liliopsida</taxon>
        <taxon>Poales</taxon>
        <taxon>Poaceae</taxon>
        <taxon>PACMAD clade</taxon>
        <taxon>Panicoideae</taxon>
        <taxon>Panicodae</taxon>
        <taxon>Paniceae</taxon>
        <taxon>Panicinae</taxon>
        <taxon>Panicum</taxon>
        <taxon>Panicum sect. Panicum</taxon>
    </lineage>
</organism>
<feature type="compositionally biased region" description="Basic residues" evidence="1">
    <location>
        <begin position="32"/>
        <end position="55"/>
    </location>
</feature>